<dbReference type="RefSeq" id="WP_341835708.1">
    <property type="nucleotide sequence ID" value="NZ_CP149822.1"/>
</dbReference>
<dbReference type="EMBL" id="CP149822">
    <property type="protein sequence ID" value="WZN40843.1"/>
    <property type="molecule type" value="Genomic_DNA"/>
</dbReference>
<reference evidence="3" key="1">
    <citation type="submission" date="2024-03" db="EMBL/GenBank/DDBJ databases">
        <title>Chitinophaga horti sp. nov., isolated from garden soil.</title>
        <authorList>
            <person name="Lee D.S."/>
            <person name="Han D.M."/>
            <person name="Baek J.H."/>
            <person name="Choi D.G."/>
            <person name="Jeon J.H."/>
            <person name="Jeon C.O."/>
        </authorList>
    </citation>
    <scope>NUCLEOTIDE SEQUENCE [LARGE SCALE GENOMIC DNA]</scope>
    <source>
        <strain evidence="3">GPA1</strain>
    </source>
</reference>
<name>A0ABZ2YM62_9BACT</name>
<evidence type="ECO:0000256" key="1">
    <source>
        <dbReference type="SAM" id="SignalP"/>
    </source>
</evidence>
<feature type="signal peptide" evidence="1">
    <location>
        <begin position="1"/>
        <end position="26"/>
    </location>
</feature>
<proteinExistence type="predicted"/>
<organism evidence="2 3">
    <name type="scientific">Chitinophaga pollutisoli</name>
    <dbReference type="NCBI Taxonomy" id="3133966"/>
    <lineage>
        <taxon>Bacteria</taxon>
        <taxon>Pseudomonadati</taxon>
        <taxon>Bacteroidota</taxon>
        <taxon>Chitinophagia</taxon>
        <taxon>Chitinophagales</taxon>
        <taxon>Chitinophagaceae</taxon>
        <taxon>Chitinophaga</taxon>
    </lineage>
</organism>
<dbReference type="Proteomes" id="UP001485459">
    <property type="component" value="Chromosome"/>
</dbReference>
<accession>A0ABZ2YM62</accession>
<feature type="chain" id="PRO_5046685360" evidence="1">
    <location>
        <begin position="27"/>
        <end position="131"/>
    </location>
</feature>
<sequence>MKKILLFTLFASIALLPNINISQAHAAVSKAFCMISGFKTWDDYPHTPAPASYTVNLTTGGTATMVVYGDPLDPDYITVDGYVMSVSHTNHSFDGMETIEEWTGTVNGTPMRYRARQIYSYLTLQGWYGNL</sequence>
<keyword evidence="1" id="KW-0732">Signal</keyword>
<protein>
    <submittedName>
        <fullName evidence="2">Uncharacterized protein</fullName>
    </submittedName>
</protein>
<keyword evidence="3" id="KW-1185">Reference proteome</keyword>
<evidence type="ECO:0000313" key="3">
    <source>
        <dbReference type="Proteomes" id="UP001485459"/>
    </source>
</evidence>
<gene>
    <name evidence="2" type="ORF">WJU16_23045</name>
</gene>
<evidence type="ECO:0000313" key="2">
    <source>
        <dbReference type="EMBL" id="WZN40843.1"/>
    </source>
</evidence>